<dbReference type="SUPFAM" id="SSF51126">
    <property type="entry name" value="Pectin lyase-like"/>
    <property type="match status" value="1"/>
</dbReference>
<evidence type="ECO:0000313" key="10">
    <source>
        <dbReference type="Proteomes" id="UP000298416"/>
    </source>
</evidence>
<evidence type="ECO:0000256" key="5">
    <source>
        <dbReference type="ARBA" id="ARBA00022801"/>
    </source>
</evidence>
<proteinExistence type="inferred from homology"/>
<keyword evidence="5 8" id="KW-0378">Hydrolase</keyword>
<keyword evidence="3" id="KW-0134">Cell wall</keyword>
<keyword evidence="6 8" id="KW-0326">Glycosidase</keyword>
<dbReference type="InterPro" id="IPR011050">
    <property type="entry name" value="Pectin_lyase_fold/virulence"/>
</dbReference>
<evidence type="ECO:0000256" key="3">
    <source>
        <dbReference type="ARBA" id="ARBA00022512"/>
    </source>
</evidence>
<dbReference type="AlphaFoldDB" id="A0A8X9A503"/>
<comment type="subcellular location">
    <subcellularLocation>
        <location evidence="1">Secreted</location>
        <location evidence="1">Cell wall</location>
    </subcellularLocation>
</comment>
<evidence type="ECO:0000256" key="4">
    <source>
        <dbReference type="ARBA" id="ARBA00022525"/>
    </source>
</evidence>
<keyword evidence="7" id="KW-0961">Cell wall biogenesis/degradation</keyword>
<reference evidence="9" key="1">
    <citation type="submission" date="2018-01" db="EMBL/GenBank/DDBJ databases">
        <authorList>
            <person name="Mao J.F."/>
        </authorList>
    </citation>
    <scope>NUCLEOTIDE SEQUENCE</scope>
    <source>
        <strain evidence="9">Huo1</strain>
        <tissue evidence="9">Leaf</tissue>
    </source>
</reference>
<evidence type="ECO:0000256" key="6">
    <source>
        <dbReference type="ARBA" id="ARBA00023295"/>
    </source>
</evidence>
<dbReference type="GO" id="GO:0071555">
    <property type="term" value="P:cell wall organization"/>
    <property type="evidence" value="ECO:0007669"/>
    <property type="project" value="UniProtKB-KW"/>
</dbReference>
<accession>A0A8X9A503</accession>
<keyword evidence="10" id="KW-1185">Reference proteome</keyword>
<dbReference type="EMBL" id="PNBA02000003">
    <property type="protein sequence ID" value="KAG6429977.1"/>
    <property type="molecule type" value="Genomic_DNA"/>
</dbReference>
<dbReference type="Proteomes" id="UP000298416">
    <property type="component" value="Unassembled WGS sequence"/>
</dbReference>
<evidence type="ECO:0008006" key="11">
    <source>
        <dbReference type="Google" id="ProtNLM"/>
    </source>
</evidence>
<comment type="caution">
    <text evidence="9">The sequence shown here is derived from an EMBL/GenBank/DDBJ whole genome shotgun (WGS) entry which is preliminary data.</text>
</comment>
<dbReference type="GO" id="GO:0004650">
    <property type="term" value="F:polygalacturonase activity"/>
    <property type="evidence" value="ECO:0007669"/>
    <property type="project" value="InterPro"/>
</dbReference>
<dbReference type="InterPro" id="IPR000743">
    <property type="entry name" value="Glyco_hydro_28"/>
</dbReference>
<evidence type="ECO:0000256" key="2">
    <source>
        <dbReference type="ARBA" id="ARBA00008834"/>
    </source>
</evidence>
<dbReference type="PANTHER" id="PTHR31375">
    <property type="match status" value="1"/>
</dbReference>
<evidence type="ECO:0000256" key="8">
    <source>
        <dbReference type="RuleBase" id="RU361169"/>
    </source>
</evidence>
<evidence type="ECO:0000256" key="7">
    <source>
        <dbReference type="ARBA" id="ARBA00023316"/>
    </source>
</evidence>
<dbReference type="Pfam" id="PF00295">
    <property type="entry name" value="Glyco_hydro_28"/>
    <property type="match status" value="1"/>
</dbReference>
<evidence type="ECO:0000256" key="1">
    <source>
        <dbReference type="ARBA" id="ARBA00004191"/>
    </source>
</evidence>
<sequence>MLGFFSNVYLNIKLGDDCIAIKGGTSNVNISEIVCGPGHGIRLVKITPILTYTTIGSLGENGNHDEVEAINISNCNISGTEAGIRIKTWQGGSGFARNINFTNIIFTEVKNPVTSIDQFYCVRKICPESVSNISFKEKLI</sequence>
<dbReference type="Gene3D" id="2.160.20.10">
    <property type="entry name" value="Single-stranded right-handed beta-helix, Pectin lyase-like"/>
    <property type="match status" value="1"/>
</dbReference>
<comment type="similarity">
    <text evidence="2 8">Belongs to the glycosyl hydrolase 28 family.</text>
</comment>
<organism evidence="9">
    <name type="scientific">Salvia splendens</name>
    <name type="common">Scarlet sage</name>
    <dbReference type="NCBI Taxonomy" id="180675"/>
    <lineage>
        <taxon>Eukaryota</taxon>
        <taxon>Viridiplantae</taxon>
        <taxon>Streptophyta</taxon>
        <taxon>Embryophyta</taxon>
        <taxon>Tracheophyta</taxon>
        <taxon>Spermatophyta</taxon>
        <taxon>Magnoliopsida</taxon>
        <taxon>eudicotyledons</taxon>
        <taxon>Gunneridae</taxon>
        <taxon>Pentapetalae</taxon>
        <taxon>asterids</taxon>
        <taxon>lamiids</taxon>
        <taxon>Lamiales</taxon>
        <taxon>Lamiaceae</taxon>
        <taxon>Nepetoideae</taxon>
        <taxon>Mentheae</taxon>
        <taxon>Salviinae</taxon>
        <taxon>Salvia</taxon>
        <taxon>Salvia subgen. Calosphace</taxon>
        <taxon>core Calosphace</taxon>
    </lineage>
</organism>
<name>A0A8X9A503_SALSN</name>
<protein>
    <recommendedName>
        <fullName evidence="11">Polygalacturonase</fullName>
    </recommendedName>
</protein>
<reference evidence="9" key="2">
    <citation type="submission" date="2020-08" db="EMBL/GenBank/DDBJ databases">
        <title>Plant Genome Project.</title>
        <authorList>
            <person name="Zhang R.-G."/>
        </authorList>
    </citation>
    <scope>NUCLEOTIDE SEQUENCE</scope>
    <source>
        <strain evidence="9">Huo1</strain>
        <tissue evidence="9">Leaf</tissue>
    </source>
</reference>
<evidence type="ECO:0000313" key="9">
    <source>
        <dbReference type="EMBL" id="KAG6429977.1"/>
    </source>
</evidence>
<dbReference type="GO" id="GO:0005975">
    <property type="term" value="P:carbohydrate metabolic process"/>
    <property type="evidence" value="ECO:0007669"/>
    <property type="project" value="InterPro"/>
</dbReference>
<dbReference type="InterPro" id="IPR012334">
    <property type="entry name" value="Pectin_lyas_fold"/>
</dbReference>
<gene>
    <name evidence="9" type="ORF">SASPL_108036</name>
</gene>
<keyword evidence="4" id="KW-0964">Secreted</keyword>